<evidence type="ECO:0000313" key="2">
    <source>
        <dbReference type="Proteomes" id="UP000059680"/>
    </source>
</evidence>
<organism evidence="1 2">
    <name type="scientific">Oryza sativa subsp. japonica</name>
    <name type="common">Rice</name>
    <dbReference type="NCBI Taxonomy" id="39947"/>
    <lineage>
        <taxon>Eukaryota</taxon>
        <taxon>Viridiplantae</taxon>
        <taxon>Streptophyta</taxon>
        <taxon>Embryophyta</taxon>
        <taxon>Tracheophyta</taxon>
        <taxon>Spermatophyta</taxon>
        <taxon>Magnoliopsida</taxon>
        <taxon>Liliopsida</taxon>
        <taxon>Poales</taxon>
        <taxon>Poaceae</taxon>
        <taxon>BOP clade</taxon>
        <taxon>Oryzoideae</taxon>
        <taxon>Oryzeae</taxon>
        <taxon>Oryzinae</taxon>
        <taxon>Oryza</taxon>
        <taxon>Oryza sativa</taxon>
    </lineage>
</organism>
<evidence type="ECO:0000313" key="1">
    <source>
        <dbReference type="EMBL" id="BAS94976.1"/>
    </source>
</evidence>
<sequence length="76" mass="8936">MDDADGLWITQDSWLPCYQLQQDNTKAIDITLSRWLHYNILWIHISRCANKFVRRYMGAVLRIENLGQTKISNLGL</sequence>
<name>A0A0P0WPS4_ORYSJ</name>
<keyword evidence="2" id="KW-1185">Reference proteome</keyword>
<accession>A0A0P0WPS4</accession>
<dbReference type="InParanoid" id="A0A0P0WPS4"/>
<dbReference type="Gramene" id="Os05t0524575-00">
    <property type="protein sequence ID" value="Os05t0524575-00"/>
    <property type="gene ID" value="Os05g0524575"/>
</dbReference>
<dbReference type="AlphaFoldDB" id="A0A0P0WPS4"/>
<dbReference type="EMBL" id="AP014961">
    <property type="protein sequence ID" value="BAS94976.1"/>
    <property type="molecule type" value="Genomic_DNA"/>
</dbReference>
<proteinExistence type="predicted"/>
<dbReference type="Proteomes" id="UP000059680">
    <property type="component" value="Chromosome 5"/>
</dbReference>
<reference evidence="2" key="1">
    <citation type="journal article" date="2005" name="Nature">
        <title>The map-based sequence of the rice genome.</title>
        <authorList>
            <consortium name="International rice genome sequencing project (IRGSP)"/>
            <person name="Matsumoto T."/>
            <person name="Wu J."/>
            <person name="Kanamori H."/>
            <person name="Katayose Y."/>
            <person name="Fujisawa M."/>
            <person name="Namiki N."/>
            <person name="Mizuno H."/>
            <person name="Yamamoto K."/>
            <person name="Antonio B.A."/>
            <person name="Baba T."/>
            <person name="Sakata K."/>
            <person name="Nagamura Y."/>
            <person name="Aoki H."/>
            <person name="Arikawa K."/>
            <person name="Arita K."/>
            <person name="Bito T."/>
            <person name="Chiden Y."/>
            <person name="Fujitsuka N."/>
            <person name="Fukunaka R."/>
            <person name="Hamada M."/>
            <person name="Harada C."/>
            <person name="Hayashi A."/>
            <person name="Hijishita S."/>
            <person name="Honda M."/>
            <person name="Hosokawa S."/>
            <person name="Ichikawa Y."/>
            <person name="Idonuma A."/>
            <person name="Iijima M."/>
            <person name="Ikeda M."/>
            <person name="Ikeno M."/>
            <person name="Ito K."/>
            <person name="Ito S."/>
            <person name="Ito T."/>
            <person name="Ito Y."/>
            <person name="Ito Y."/>
            <person name="Iwabuchi A."/>
            <person name="Kamiya K."/>
            <person name="Karasawa W."/>
            <person name="Kurita K."/>
            <person name="Katagiri S."/>
            <person name="Kikuta A."/>
            <person name="Kobayashi H."/>
            <person name="Kobayashi N."/>
            <person name="Machita K."/>
            <person name="Maehara T."/>
            <person name="Masukawa M."/>
            <person name="Mizubayashi T."/>
            <person name="Mukai Y."/>
            <person name="Nagasaki H."/>
            <person name="Nagata Y."/>
            <person name="Naito S."/>
            <person name="Nakashima M."/>
            <person name="Nakama Y."/>
            <person name="Nakamichi Y."/>
            <person name="Nakamura M."/>
            <person name="Meguro A."/>
            <person name="Negishi M."/>
            <person name="Ohta I."/>
            <person name="Ohta T."/>
            <person name="Okamoto M."/>
            <person name="Ono N."/>
            <person name="Saji S."/>
            <person name="Sakaguchi M."/>
            <person name="Sakai K."/>
            <person name="Shibata M."/>
            <person name="Shimokawa T."/>
            <person name="Song J."/>
            <person name="Takazaki Y."/>
            <person name="Terasawa K."/>
            <person name="Tsugane M."/>
            <person name="Tsuji K."/>
            <person name="Ueda S."/>
            <person name="Waki K."/>
            <person name="Yamagata H."/>
            <person name="Yamamoto M."/>
            <person name="Yamamoto S."/>
            <person name="Yamane H."/>
            <person name="Yoshiki S."/>
            <person name="Yoshihara R."/>
            <person name="Yukawa K."/>
            <person name="Zhong H."/>
            <person name="Yano M."/>
            <person name="Yuan Q."/>
            <person name="Ouyang S."/>
            <person name="Liu J."/>
            <person name="Jones K.M."/>
            <person name="Gansberger K."/>
            <person name="Moffat K."/>
            <person name="Hill J."/>
            <person name="Bera J."/>
            <person name="Fadrosh D."/>
            <person name="Jin S."/>
            <person name="Johri S."/>
            <person name="Kim M."/>
            <person name="Overton L."/>
            <person name="Reardon M."/>
            <person name="Tsitrin T."/>
            <person name="Vuong H."/>
            <person name="Weaver B."/>
            <person name="Ciecko A."/>
            <person name="Tallon L."/>
            <person name="Jackson J."/>
            <person name="Pai G."/>
            <person name="Aken S.V."/>
            <person name="Utterback T."/>
            <person name="Reidmuller S."/>
            <person name="Feldblyum T."/>
            <person name="Hsiao J."/>
            <person name="Zismann V."/>
            <person name="Iobst S."/>
            <person name="de Vazeille A.R."/>
            <person name="Buell C.R."/>
            <person name="Ying K."/>
            <person name="Li Y."/>
            <person name="Lu T."/>
            <person name="Huang Y."/>
            <person name="Zhao Q."/>
            <person name="Feng Q."/>
            <person name="Zhang L."/>
            <person name="Zhu J."/>
            <person name="Weng Q."/>
            <person name="Mu J."/>
            <person name="Lu Y."/>
            <person name="Fan D."/>
            <person name="Liu Y."/>
            <person name="Guan J."/>
            <person name="Zhang Y."/>
            <person name="Yu S."/>
            <person name="Liu X."/>
            <person name="Zhang Y."/>
            <person name="Hong G."/>
            <person name="Han B."/>
            <person name="Choisne N."/>
            <person name="Demange N."/>
            <person name="Orjeda G."/>
            <person name="Samain S."/>
            <person name="Cattolico L."/>
            <person name="Pelletier E."/>
            <person name="Couloux A."/>
            <person name="Segurens B."/>
            <person name="Wincker P."/>
            <person name="D'Hont A."/>
            <person name="Scarpelli C."/>
            <person name="Weissenbach J."/>
            <person name="Salanoubat M."/>
            <person name="Quetier F."/>
            <person name="Yu Y."/>
            <person name="Kim H.R."/>
            <person name="Rambo T."/>
            <person name="Currie J."/>
            <person name="Collura K."/>
            <person name="Luo M."/>
            <person name="Yang T."/>
            <person name="Ammiraju J.S.S."/>
            <person name="Engler F."/>
            <person name="Soderlund C."/>
            <person name="Wing R.A."/>
            <person name="Palmer L.E."/>
            <person name="de la Bastide M."/>
            <person name="Spiegel L."/>
            <person name="Nascimento L."/>
            <person name="Zutavern T."/>
            <person name="O'Shaughnessy A."/>
            <person name="Dike S."/>
            <person name="Dedhia N."/>
            <person name="Preston R."/>
            <person name="Balija V."/>
            <person name="McCombie W.R."/>
            <person name="Chow T."/>
            <person name="Chen H."/>
            <person name="Chung M."/>
            <person name="Chen C."/>
            <person name="Shaw J."/>
            <person name="Wu H."/>
            <person name="Hsiao K."/>
            <person name="Chao Y."/>
            <person name="Chu M."/>
            <person name="Cheng C."/>
            <person name="Hour A."/>
            <person name="Lee P."/>
            <person name="Lin S."/>
            <person name="Lin Y."/>
            <person name="Liou J."/>
            <person name="Liu S."/>
            <person name="Hsing Y."/>
            <person name="Raghuvanshi S."/>
            <person name="Mohanty A."/>
            <person name="Bharti A.K."/>
            <person name="Gaur A."/>
            <person name="Gupta V."/>
            <person name="Kumar D."/>
            <person name="Ravi V."/>
            <person name="Vij S."/>
            <person name="Kapur A."/>
            <person name="Khurana P."/>
            <person name="Khurana P."/>
            <person name="Khurana J.P."/>
            <person name="Tyagi A.K."/>
            <person name="Gaikwad K."/>
            <person name="Singh A."/>
            <person name="Dalal V."/>
            <person name="Srivastava S."/>
            <person name="Dixit A."/>
            <person name="Pal A.K."/>
            <person name="Ghazi I.A."/>
            <person name="Yadav M."/>
            <person name="Pandit A."/>
            <person name="Bhargava A."/>
            <person name="Sureshbabu K."/>
            <person name="Batra K."/>
            <person name="Sharma T.R."/>
            <person name="Mohapatra T."/>
            <person name="Singh N.K."/>
            <person name="Messing J."/>
            <person name="Nelson A.B."/>
            <person name="Fuks G."/>
            <person name="Kavchok S."/>
            <person name="Keizer G."/>
            <person name="Linton E."/>
            <person name="Llaca V."/>
            <person name="Song R."/>
            <person name="Tanyolac B."/>
            <person name="Young S."/>
            <person name="Ho-Il K."/>
            <person name="Hahn J.H."/>
            <person name="Sangsakoo G."/>
            <person name="Vanavichit A."/>
            <person name="de Mattos Luiz.A.T."/>
            <person name="Zimmer P.D."/>
            <person name="Malone G."/>
            <person name="Dellagostin O."/>
            <person name="de Oliveira A.C."/>
            <person name="Bevan M."/>
            <person name="Bancroft I."/>
            <person name="Minx P."/>
            <person name="Cordum H."/>
            <person name="Wilson R."/>
            <person name="Cheng Z."/>
            <person name="Jin W."/>
            <person name="Jiang J."/>
            <person name="Leong S.A."/>
            <person name="Iwama H."/>
            <person name="Gojobori T."/>
            <person name="Itoh T."/>
            <person name="Niimura Y."/>
            <person name="Fujii Y."/>
            <person name="Habara T."/>
            <person name="Sakai H."/>
            <person name="Sato Y."/>
            <person name="Wilson G."/>
            <person name="Kumar K."/>
            <person name="McCouch S."/>
            <person name="Juretic N."/>
            <person name="Hoen D."/>
            <person name="Wright S."/>
            <person name="Bruskiewich R."/>
            <person name="Bureau T."/>
            <person name="Miyao A."/>
            <person name="Hirochika H."/>
            <person name="Nishikawa T."/>
            <person name="Kadowaki K."/>
            <person name="Sugiura M."/>
            <person name="Burr B."/>
            <person name="Sasaki T."/>
        </authorList>
    </citation>
    <scope>NUCLEOTIDE SEQUENCE [LARGE SCALE GENOMIC DNA]</scope>
    <source>
        <strain evidence="2">cv. Nipponbare</strain>
    </source>
</reference>
<reference evidence="1 2" key="2">
    <citation type="journal article" date="2013" name="Plant Cell Physiol.">
        <title>Rice Annotation Project Database (RAP-DB): an integrative and interactive database for rice genomics.</title>
        <authorList>
            <person name="Sakai H."/>
            <person name="Lee S.S."/>
            <person name="Tanaka T."/>
            <person name="Numa H."/>
            <person name="Kim J."/>
            <person name="Kawahara Y."/>
            <person name="Wakimoto H."/>
            <person name="Yang C.C."/>
            <person name="Iwamoto M."/>
            <person name="Abe T."/>
            <person name="Yamada Y."/>
            <person name="Muto A."/>
            <person name="Inokuchi H."/>
            <person name="Ikemura T."/>
            <person name="Matsumoto T."/>
            <person name="Sasaki T."/>
            <person name="Itoh T."/>
        </authorList>
    </citation>
    <scope>NUCLEOTIDE SEQUENCE [LARGE SCALE GENOMIC DNA]</scope>
    <source>
        <strain evidence="2">cv. Nipponbare</strain>
    </source>
</reference>
<reference evidence="1 2" key="3">
    <citation type="journal article" date="2013" name="Rice">
        <title>Improvement of the Oryza sativa Nipponbare reference genome using next generation sequence and optical map data.</title>
        <authorList>
            <person name="Kawahara Y."/>
            <person name="de la Bastide M."/>
            <person name="Hamilton J.P."/>
            <person name="Kanamori H."/>
            <person name="McCombie W.R."/>
            <person name="Ouyang S."/>
            <person name="Schwartz D.C."/>
            <person name="Tanaka T."/>
            <person name="Wu J."/>
            <person name="Zhou S."/>
            <person name="Childs K.L."/>
            <person name="Davidson R.M."/>
            <person name="Lin H."/>
            <person name="Quesada-Ocampo L."/>
            <person name="Vaillancourt B."/>
            <person name="Sakai H."/>
            <person name="Lee S.S."/>
            <person name="Kim J."/>
            <person name="Numa H."/>
            <person name="Itoh T."/>
            <person name="Buell C.R."/>
            <person name="Matsumoto T."/>
        </authorList>
    </citation>
    <scope>NUCLEOTIDE SEQUENCE [LARGE SCALE GENOMIC DNA]</scope>
    <source>
        <strain evidence="2">cv. Nipponbare</strain>
    </source>
</reference>
<gene>
    <name evidence="1" type="ordered locus">Os05g0524575</name>
    <name evidence="1" type="ORF">OSNPB_050524575</name>
</gene>
<dbReference type="PaxDb" id="39947-A0A0P0WPS4"/>
<protein>
    <submittedName>
        <fullName evidence="1">Os05g0524575 protein</fullName>
    </submittedName>
</protein>